<dbReference type="EMBL" id="JBAWTH010000051">
    <property type="protein sequence ID" value="KAL2282270.1"/>
    <property type="molecule type" value="Genomic_DNA"/>
</dbReference>
<feature type="region of interest" description="Disordered" evidence="1">
    <location>
        <begin position="463"/>
        <end position="483"/>
    </location>
</feature>
<feature type="compositionally biased region" description="Polar residues" evidence="1">
    <location>
        <begin position="279"/>
        <end position="310"/>
    </location>
</feature>
<feature type="transmembrane region" description="Helical" evidence="2">
    <location>
        <begin position="26"/>
        <end position="49"/>
    </location>
</feature>
<reference evidence="3 4" key="1">
    <citation type="submission" date="2024-03" db="EMBL/GenBank/DDBJ databases">
        <title>A high-quality draft genome sequence of Diaporthe vaccinii, a causative agent of upright dieback and viscid rot disease in cranberry plants.</title>
        <authorList>
            <person name="Sarrasin M."/>
            <person name="Lang B.F."/>
            <person name="Burger G."/>
        </authorList>
    </citation>
    <scope>NUCLEOTIDE SEQUENCE [LARGE SCALE GENOMIC DNA]</scope>
    <source>
        <strain evidence="3 4">IS7</strain>
    </source>
</reference>
<feature type="compositionally biased region" description="Low complexity" evidence="1">
    <location>
        <begin position="335"/>
        <end position="347"/>
    </location>
</feature>
<feature type="compositionally biased region" description="Low complexity" evidence="1">
    <location>
        <begin position="407"/>
        <end position="418"/>
    </location>
</feature>
<accession>A0ABR4EIN9</accession>
<dbReference type="Proteomes" id="UP001600888">
    <property type="component" value="Unassembled WGS sequence"/>
</dbReference>
<evidence type="ECO:0000256" key="2">
    <source>
        <dbReference type="SAM" id="Phobius"/>
    </source>
</evidence>
<keyword evidence="2" id="KW-0472">Membrane</keyword>
<gene>
    <name evidence="3" type="ORF">FJTKL_11088</name>
</gene>
<sequence>MPVLTSAGSDSDSSQLSGRLHGGQSVFSRSSLLLLICTLTAAIAALYILQKLVLPRFSAPRPGHYISGNSCPPRGSASWISSDSKQPVLTSSWAKARQGQGHFEKQASWTISRGEASGTAPVGLGGPVEGSSLIRSMEQDEKTTHTGRKGSRGVSNDSSYGAGQESSGLPHPDLPPLPAAAEESGHVRISSLFDHPPPLGGVGDESSDSAEQEKDSMDDDFVPRQWGYGGLMTTTRSTAPFFGHPYGVADDLGVTYYPDGGFNALSVVGRGGLPTQQHLELDSTRQPQSRSMTPTNRTTSSSQRGRQTPFENRVPVTRYAQSTPTELEAVAIDSPGTGYYPGQTPGYIMDGTSPHTENSGEGSLAGSSHYSLSSSSSTRRSSTRNISIPAGADGPSSAGLVDGYQGRSPRSSNSFSPSSYPPASPLLPPPPISDYPFDPAAVMFPGPGAVDGGVRVVYMDHDHDHGHGHGHDHEDSGHGAAAGAFGHSGGSSWTRHTRVYGGGGVCLACAAAGGGGFYGARVRPEERR</sequence>
<evidence type="ECO:0000256" key="1">
    <source>
        <dbReference type="SAM" id="MobiDB-lite"/>
    </source>
</evidence>
<evidence type="ECO:0000313" key="4">
    <source>
        <dbReference type="Proteomes" id="UP001600888"/>
    </source>
</evidence>
<name>A0ABR4EIN9_9PEZI</name>
<feature type="region of interest" description="Disordered" evidence="1">
    <location>
        <begin position="279"/>
        <end position="432"/>
    </location>
</feature>
<feature type="compositionally biased region" description="Acidic residues" evidence="1">
    <location>
        <begin position="205"/>
        <end position="220"/>
    </location>
</feature>
<feature type="compositionally biased region" description="Polar residues" evidence="1">
    <location>
        <begin position="153"/>
        <end position="167"/>
    </location>
</feature>
<feature type="region of interest" description="Disordered" evidence="1">
    <location>
        <begin position="96"/>
        <end position="223"/>
    </location>
</feature>
<keyword evidence="2" id="KW-0812">Transmembrane</keyword>
<keyword evidence="4" id="KW-1185">Reference proteome</keyword>
<feature type="compositionally biased region" description="Pro residues" evidence="1">
    <location>
        <begin position="419"/>
        <end position="432"/>
    </location>
</feature>
<feature type="compositionally biased region" description="Low complexity" evidence="1">
    <location>
        <begin position="362"/>
        <end position="380"/>
    </location>
</feature>
<organism evidence="3 4">
    <name type="scientific">Diaporthe vaccinii</name>
    <dbReference type="NCBI Taxonomy" id="105482"/>
    <lineage>
        <taxon>Eukaryota</taxon>
        <taxon>Fungi</taxon>
        <taxon>Dikarya</taxon>
        <taxon>Ascomycota</taxon>
        <taxon>Pezizomycotina</taxon>
        <taxon>Sordariomycetes</taxon>
        <taxon>Sordariomycetidae</taxon>
        <taxon>Diaporthales</taxon>
        <taxon>Diaporthaceae</taxon>
        <taxon>Diaporthe</taxon>
        <taxon>Diaporthe eres species complex</taxon>
    </lineage>
</organism>
<evidence type="ECO:0000313" key="3">
    <source>
        <dbReference type="EMBL" id="KAL2282270.1"/>
    </source>
</evidence>
<protein>
    <submittedName>
        <fullName evidence="3">Uncharacterized protein</fullName>
    </submittedName>
</protein>
<feature type="compositionally biased region" description="Basic and acidic residues" evidence="1">
    <location>
        <begin position="463"/>
        <end position="477"/>
    </location>
</feature>
<comment type="caution">
    <text evidence="3">The sequence shown here is derived from an EMBL/GenBank/DDBJ whole genome shotgun (WGS) entry which is preliminary data.</text>
</comment>
<keyword evidence="2" id="KW-1133">Transmembrane helix</keyword>
<proteinExistence type="predicted"/>